<keyword evidence="3" id="KW-1185">Reference proteome</keyword>
<proteinExistence type="predicted"/>
<accession>A0ABN7P5T9</accession>
<dbReference type="InterPro" id="IPR024317">
    <property type="entry name" value="Dynein_heavy_chain_D4_dom"/>
</dbReference>
<evidence type="ECO:0000313" key="2">
    <source>
        <dbReference type="EMBL" id="CAG2063213.1"/>
    </source>
</evidence>
<feature type="domain" description="Dynein heavy chain AAA module D4" evidence="1">
    <location>
        <begin position="9"/>
        <end position="60"/>
    </location>
</feature>
<comment type="caution">
    <text evidence="2">The sequence shown here is derived from an EMBL/GenBank/DDBJ whole genome shotgun (WGS) entry which is preliminary data.</text>
</comment>
<protein>
    <recommendedName>
        <fullName evidence="1">Dynein heavy chain AAA module D4 domain-containing protein</fullName>
    </recommendedName>
</protein>
<dbReference type="EMBL" id="CAJPIN010024991">
    <property type="protein sequence ID" value="CAG2063213.1"/>
    <property type="molecule type" value="Genomic_DNA"/>
</dbReference>
<dbReference type="Gene3D" id="3.40.50.300">
    <property type="entry name" value="P-loop containing nucleotide triphosphate hydrolases"/>
    <property type="match status" value="1"/>
</dbReference>
<sequence>MKDKGETEWSSFLMENNIVSIVEISKQYGMTEWHEDIKSVLRKASSSDQHGVFLFTDSQV</sequence>
<gene>
    <name evidence="2" type="ORF">TPAB3V08_LOCUS10160</name>
</gene>
<evidence type="ECO:0000259" key="1">
    <source>
        <dbReference type="Pfam" id="PF12780"/>
    </source>
</evidence>
<organism evidence="2 3">
    <name type="scientific">Timema podura</name>
    <name type="common">Walking stick</name>
    <dbReference type="NCBI Taxonomy" id="61482"/>
    <lineage>
        <taxon>Eukaryota</taxon>
        <taxon>Metazoa</taxon>
        <taxon>Ecdysozoa</taxon>
        <taxon>Arthropoda</taxon>
        <taxon>Hexapoda</taxon>
        <taxon>Insecta</taxon>
        <taxon>Pterygota</taxon>
        <taxon>Neoptera</taxon>
        <taxon>Polyneoptera</taxon>
        <taxon>Phasmatodea</taxon>
        <taxon>Timematodea</taxon>
        <taxon>Timematoidea</taxon>
        <taxon>Timematidae</taxon>
        <taxon>Timema</taxon>
    </lineage>
</organism>
<dbReference type="Pfam" id="PF12780">
    <property type="entry name" value="AAA_8"/>
    <property type="match status" value="1"/>
</dbReference>
<dbReference type="Proteomes" id="UP001153148">
    <property type="component" value="Unassembled WGS sequence"/>
</dbReference>
<dbReference type="InterPro" id="IPR027417">
    <property type="entry name" value="P-loop_NTPase"/>
</dbReference>
<evidence type="ECO:0000313" key="3">
    <source>
        <dbReference type="Proteomes" id="UP001153148"/>
    </source>
</evidence>
<name>A0ABN7P5T9_TIMPD</name>
<reference evidence="2" key="1">
    <citation type="submission" date="2021-03" db="EMBL/GenBank/DDBJ databases">
        <authorList>
            <person name="Tran Van P."/>
        </authorList>
    </citation>
    <scope>NUCLEOTIDE SEQUENCE</scope>
</reference>